<keyword evidence="3" id="KW-1185">Reference proteome</keyword>
<organism evidence="2 3">
    <name type="scientific">Leptidea sinapis</name>
    <dbReference type="NCBI Taxonomy" id="189913"/>
    <lineage>
        <taxon>Eukaryota</taxon>
        <taxon>Metazoa</taxon>
        <taxon>Ecdysozoa</taxon>
        <taxon>Arthropoda</taxon>
        <taxon>Hexapoda</taxon>
        <taxon>Insecta</taxon>
        <taxon>Pterygota</taxon>
        <taxon>Neoptera</taxon>
        <taxon>Endopterygota</taxon>
        <taxon>Lepidoptera</taxon>
        <taxon>Glossata</taxon>
        <taxon>Ditrysia</taxon>
        <taxon>Papilionoidea</taxon>
        <taxon>Pieridae</taxon>
        <taxon>Dismorphiinae</taxon>
        <taxon>Leptidea</taxon>
    </lineage>
</organism>
<accession>A0A5E4PP20</accession>
<sequence length="65" mass="7667">MIIISRNTTVGKRAKRESEPPDGRYLFGSSFRSQDSPVKILYGQRHVSKYVELLHRYQLKQHFDT</sequence>
<feature type="region of interest" description="Disordered" evidence="1">
    <location>
        <begin position="1"/>
        <end position="21"/>
    </location>
</feature>
<dbReference type="AlphaFoldDB" id="A0A5E4PP20"/>
<reference evidence="2 3" key="1">
    <citation type="submission" date="2017-07" db="EMBL/GenBank/DDBJ databases">
        <authorList>
            <person name="Talla V."/>
            <person name="Backstrom N."/>
        </authorList>
    </citation>
    <scope>NUCLEOTIDE SEQUENCE [LARGE SCALE GENOMIC DNA]</scope>
</reference>
<evidence type="ECO:0000313" key="2">
    <source>
        <dbReference type="EMBL" id="VVC87835.1"/>
    </source>
</evidence>
<name>A0A5E4PP20_9NEOP</name>
<evidence type="ECO:0000256" key="1">
    <source>
        <dbReference type="SAM" id="MobiDB-lite"/>
    </source>
</evidence>
<gene>
    <name evidence="2" type="ORF">LSINAPIS_LOCUS1356</name>
</gene>
<dbReference type="EMBL" id="FZQP02000204">
    <property type="protein sequence ID" value="VVC87835.1"/>
    <property type="molecule type" value="Genomic_DNA"/>
</dbReference>
<feature type="compositionally biased region" description="Polar residues" evidence="1">
    <location>
        <begin position="1"/>
        <end position="10"/>
    </location>
</feature>
<dbReference type="Proteomes" id="UP000324832">
    <property type="component" value="Unassembled WGS sequence"/>
</dbReference>
<evidence type="ECO:0000313" key="3">
    <source>
        <dbReference type="Proteomes" id="UP000324832"/>
    </source>
</evidence>
<protein>
    <submittedName>
        <fullName evidence="2">Uncharacterized protein</fullName>
    </submittedName>
</protein>
<proteinExistence type="predicted"/>